<dbReference type="InterPro" id="IPR026960">
    <property type="entry name" value="RVT-Znf"/>
</dbReference>
<dbReference type="CDD" id="cd06222">
    <property type="entry name" value="RNase_H_like"/>
    <property type="match status" value="1"/>
</dbReference>
<dbReference type="AlphaFoldDB" id="A0A8T2ANE1"/>
<protein>
    <submittedName>
        <fullName evidence="4">Reverse transcriptase zinc-binding domain</fullName>
    </submittedName>
</protein>
<dbReference type="GO" id="GO:0004523">
    <property type="term" value="F:RNA-DNA hybrid ribonuclease activity"/>
    <property type="evidence" value="ECO:0007669"/>
    <property type="project" value="InterPro"/>
</dbReference>
<feature type="domain" description="Reverse transcriptase zinc-binding" evidence="3">
    <location>
        <begin position="241"/>
        <end position="309"/>
    </location>
</feature>
<name>A0A8T2ANE1_ARASU</name>
<gene>
    <name evidence="4" type="ORF">ISN44_As09g030970</name>
</gene>
<evidence type="ECO:0000259" key="3">
    <source>
        <dbReference type="Pfam" id="PF13966"/>
    </source>
</evidence>
<dbReference type="Pfam" id="PF13456">
    <property type="entry name" value="RVT_3"/>
    <property type="match status" value="1"/>
</dbReference>
<dbReference type="InterPro" id="IPR002156">
    <property type="entry name" value="RNaseH_domain"/>
</dbReference>
<dbReference type="PANTHER" id="PTHR33116">
    <property type="entry name" value="REVERSE TRANSCRIPTASE ZINC-BINDING DOMAIN-CONTAINING PROTEIN-RELATED-RELATED"/>
    <property type="match status" value="1"/>
</dbReference>
<keyword evidence="4" id="KW-0548">Nucleotidyltransferase</keyword>
<accession>A0A8T2ANE1</accession>
<evidence type="ECO:0000256" key="1">
    <source>
        <dbReference type="SAM" id="MobiDB-lite"/>
    </source>
</evidence>
<comment type="caution">
    <text evidence="4">The sequence shown here is derived from an EMBL/GenBank/DDBJ whole genome shotgun (WGS) entry which is preliminary data.</text>
</comment>
<dbReference type="GO" id="GO:0003676">
    <property type="term" value="F:nucleic acid binding"/>
    <property type="evidence" value="ECO:0007669"/>
    <property type="project" value="InterPro"/>
</dbReference>
<dbReference type="GO" id="GO:0003964">
    <property type="term" value="F:RNA-directed DNA polymerase activity"/>
    <property type="evidence" value="ECO:0007669"/>
    <property type="project" value="UniProtKB-KW"/>
</dbReference>
<feature type="compositionally biased region" description="Polar residues" evidence="1">
    <location>
        <begin position="392"/>
        <end position="410"/>
    </location>
</feature>
<keyword evidence="5" id="KW-1185">Reference proteome</keyword>
<dbReference type="PANTHER" id="PTHR33116:SF86">
    <property type="entry name" value="REVERSE TRANSCRIPTASE DOMAIN-CONTAINING PROTEIN"/>
    <property type="match status" value="1"/>
</dbReference>
<reference evidence="4 5" key="1">
    <citation type="submission" date="2020-12" db="EMBL/GenBank/DDBJ databases">
        <title>Concerted genomic and epigenomic changes stabilize Arabidopsis allopolyploids.</title>
        <authorList>
            <person name="Chen Z."/>
        </authorList>
    </citation>
    <scope>NUCLEOTIDE SEQUENCE [LARGE SCALE GENOMIC DNA]</scope>
    <source>
        <strain evidence="4">As9502</strain>
        <tissue evidence="4">Leaf</tissue>
    </source>
</reference>
<evidence type="ECO:0000259" key="2">
    <source>
        <dbReference type="Pfam" id="PF13456"/>
    </source>
</evidence>
<feature type="region of interest" description="Disordered" evidence="1">
    <location>
        <begin position="392"/>
        <end position="419"/>
    </location>
</feature>
<dbReference type="EMBL" id="JAEFBJ010000009">
    <property type="protein sequence ID" value="KAG7574951.1"/>
    <property type="molecule type" value="Genomic_DNA"/>
</dbReference>
<dbReference type="InterPro" id="IPR044730">
    <property type="entry name" value="RNase_H-like_dom_plant"/>
</dbReference>
<organism evidence="4 5">
    <name type="scientific">Arabidopsis suecica</name>
    <name type="common">Swedish thale-cress</name>
    <name type="synonym">Cardaminopsis suecica</name>
    <dbReference type="NCBI Taxonomy" id="45249"/>
    <lineage>
        <taxon>Eukaryota</taxon>
        <taxon>Viridiplantae</taxon>
        <taxon>Streptophyta</taxon>
        <taxon>Embryophyta</taxon>
        <taxon>Tracheophyta</taxon>
        <taxon>Spermatophyta</taxon>
        <taxon>Magnoliopsida</taxon>
        <taxon>eudicotyledons</taxon>
        <taxon>Gunneridae</taxon>
        <taxon>Pentapetalae</taxon>
        <taxon>rosids</taxon>
        <taxon>malvids</taxon>
        <taxon>Brassicales</taxon>
        <taxon>Brassicaceae</taxon>
        <taxon>Camelineae</taxon>
        <taxon>Arabidopsis</taxon>
    </lineage>
</organism>
<dbReference type="OrthoDB" id="1104421at2759"/>
<sequence length="576" mass="66886">MALPVYSMNCFLLPITICDEIVRVVSSYWWGKDNGKRKISWVAWKRMSLPKKEGGLGFKDLHNFNKALLAKQAWRILTHPSGLLARLYKGLYFPSHTYLQAKTGSQPSYGWKSIQEGKDLLQKGIRCRIGDGKTTKVWEDPWLPTLPPRPANGPALYNDMVVADLWKENQREWDPNIFEGVLNPEDQQLARELYLSKYTEKDTYEWAYTQDARYTVRSGYWVATHVEVNEEDRIEPPLGSTDLKQQVWKSKIGPKIQHFLWRCLSEALPTALHLRQRKISMDPTCQRCCQEEETTNHIIFTCSFAQAVWRCVTSELGYQFTFGNDYEDNIRMLLQLQHNKSLPPNKCLIPFWIMWRIWKSRNDFLFRKINRHSSIEARKGFEEAIEWIEAQQTDTEETSLNTQSEPTQQNRARDSQWEPPPPGWVKCNFDSGYIQGRDFTATGWLIRDANGHLISSGCAKLQKSYSALQAEALGFLHALQIVWIQGHRCVYFEGDNMELVKLINTMGDHVKLGTLLYDIRQWMRKLPLVSLAHVNREKNAAADVLSNRASSINSLYQTFTIPPAWLVNYLYYPFTI</sequence>
<keyword evidence="4" id="KW-0695">RNA-directed DNA polymerase</keyword>
<evidence type="ECO:0000313" key="5">
    <source>
        <dbReference type="Proteomes" id="UP000694251"/>
    </source>
</evidence>
<dbReference type="Proteomes" id="UP000694251">
    <property type="component" value="Chromosome 9"/>
</dbReference>
<keyword evidence="4" id="KW-0808">Transferase</keyword>
<evidence type="ECO:0000313" key="4">
    <source>
        <dbReference type="EMBL" id="KAG7574951.1"/>
    </source>
</evidence>
<proteinExistence type="predicted"/>
<feature type="domain" description="RNase H type-1" evidence="2">
    <location>
        <begin position="428"/>
        <end position="549"/>
    </location>
</feature>
<dbReference type="Pfam" id="PF13966">
    <property type="entry name" value="zf-RVT"/>
    <property type="match status" value="1"/>
</dbReference>